<feature type="signal peptide" evidence="4">
    <location>
        <begin position="1"/>
        <end position="20"/>
    </location>
</feature>
<evidence type="ECO:0000259" key="5">
    <source>
        <dbReference type="Pfam" id="PF13609"/>
    </source>
</evidence>
<evidence type="ECO:0000256" key="3">
    <source>
        <dbReference type="ARBA" id="ARBA00023136"/>
    </source>
</evidence>
<dbReference type="AlphaFoldDB" id="A0A840U295"/>
<dbReference type="Pfam" id="PF13609">
    <property type="entry name" value="Porin_4"/>
    <property type="match status" value="1"/>
</dbReference>
<dbReference type="Proteomes" id="UP000591735">
    <property type="component" value="Unassembled WGS sequence"/>
</dbReference>
<keyword evidence="3" id="KW-0472">Membrane</keyword>
<dbReference type="RefSeq" id="WP_183698990.1">
    <property type="nucleotide sequence ID" value="NZ_JACHFE010000001.1"/>
</dbReference>
<evidence type="ECO:0000256" key="1">
    <source>
        <dbReference type="ARBA" id="ARBA00004571"/>
    </source>
</evidence>
<keyword evidence="7" id="KW-1185">Reference proteome</keyword>
<sequence>MKKLLLAVAVSSVAAGSASAATIYEKDGFTYKLNGDFQVQLRQEVGEDENLGVDFDDLEMKNYVSYDLNNDLTAFGRVDFGFKDYANQDDEGEEDLLEEAYVGMKYGVASFSFGKQNFASDEFGIEESVELDSDEDQFDRQGTDGDDTLRVDVDLENVYLVASYELEAEDTDSEGDEYFDVFVSTDLADLTLAAAFQQRTLQESDGGDSVDTYGVSASYDFGFMSLAADYSVSDEYEDDGDIEPETKQYNIATVLEVASTTDLALGMVNTDPDEGEDITEWYANVTYKFPSAKNVRLFAEIGDTDEDDVDMGYLAGMRVKF</sequence>
<name>A0A840U295_9GAMM</name>
<accession>A0A840U295</accession>
<evidence type="ECO:0000256" key="4">
    <source>
        <dbReference type="SAM" id="SignalP"/>
    </source>
</evidence>
<reference evidence="6 7" key="1">
    <citation type="submission" date="2020-08" db="EMBL/GenBank/DDBJ databases">
        <title>Genomic Encyclopedia of Type Strains, Phase IV (KMG-IV): sequencing the most valuable type-strain genomes for metagenomic binning, comparative biology and taxonomic classification.</title>
        <authorList>
            <person name="Goeker M."/>
        </authorList>
    </citation>
    <scope>NUCLEOTIDE SEQUENCE [LARGE SCALE GENOMIC DNA]</scope>
    <source>
        <strain evidence="6 7">DSM 22359</strain>
    </source>
</reference>
<proteinExistence type="predicted"/>
<dbReference type="InterPro" id="IPR023614">
    <property type="entry name" value="Porin_dom_sf"/>
</dbReference>
<feature type="domain" description="Porin" evidence="5">
    <location>
        <begin position="7"/>
        <end position="308"/>
    </location>
</feature>
<comment type="caution">
    <text evidence="6">The sequence shown here is derived from an EMBL/GenBank/DDBJ whole genome shotgun (WGS) entry which is preliminary data.</text>
</comment>
<dbReference type="GO" id="GO:0009279">
    <property type="term" value="C:cell outer membrane"/>
    <property type="evidence" value="ECO:0007669"/>
    <property type="project" value="UniProtKB-SubCell"/>
</dbReference>
<protein>
    <submittedName>
        <fullName evidence="6">Putative porin</fullName>
    </submittedName>
</protein>
<evidence type="ECO:0000313" key="7">
    <source>
        <dbReference type="Proteomes" id="UP000591735"/>
    </source>
</evidence>
<comment type="subcellular location">
    <subcellularLocation>
        <location evidence="1">Cell outer membrane</location>
        <topology evidence="1">Multi-pass membrane protein</topology>
    </subcellularLocation>
</comment>
<evidence type="ECO:0000256" key="2">
    <source>
        <dbReference type="ARBA" id="ARBA00022729"/>
    </source>
</evidence>
<dbReference type="InterPro" id="IPR050298">
    <property type="entry name" value="Gram-neg_bact_OMP"/>
</dbReference>
<dbReference type="InterPro" id="IPR033900">
    <property type="entry name" value="Gram_neg_porin_domain"/>
</dbReference>
<dbReference type="GO" id="GO:0015288">
    <property type="term" value="F:porin activity"/>
    <property type="evidence" value="ECO:0007669"/>
    <property type="project" value="InterPro"/>
</dbReference>
<dbReference type="PANTHER" id="PTHR34501:SF2">
    <property type="entry name" value="OUTER MEMBRANE PORIN F-RELATED"/>
    <property type="match status" value="1"/>
</dbReference>
<keyword evidence="2 4" id="KW-0732">Signal</keyword>
<dbReference type="Gene3D" id="2.40.160.10">
    <property type="entry name" value="Porin"/>
    <property type="match status" value="1"/>
</dbReference>
<gene>
    <name evidence="6" type="ORF">HNR38_000272</name>
</gene>
<dbReference type="SUPFAM" id="SSF56935">
    <property type="entry name" value="Porins"/>
    <property type="match status" value="1"/>
</dbReference>
<evidence type="ECO:0000313" key="6">
    <source>
        <dbReference type="EMBL" id="MBB5319804.1"/>
    </source>
</evidence>
<feature type="chain" id="PRO_5032648116" evidence="4">
    <location>
        <begin position="21"/>
        <end position="321"/>
    </location>
</feature>
<organism evidence="6 7">
    <name type="scientific">Marinobacter oulmenensis</name>
    <dbReference type="NCBI Taxonomy" id="643747"/>
    <lineage>
        <taxon>Bacteria</taxon>
        <taxon>Pseudomonadati</taxon>
        <taxon>Pseudomonadota</taxon>
        <taxon>Gammaproteobacteria</taxon>
        <taxon>Pseudomonadales</taxon>
        <taxon>Marinobacteraceae</taxon>
        <taxon>Marinobacter</taxon>
    </lineage>
</organism>
<dbReference type="EMBL" id="JACHFE010000001">
    <property type="protein sequence ID" value="MBB5319804.1"/>
    <property type="molecule type" value="Genomic_DNA"/>
</dbReference>
<dbReference type="PANTHER" id="PTHR34501">
    <property type="entry name" value="PROTEIN YDDL-RELATED"/>
    <property type="match status" value="1"/>
</dbReference>